<dbReference type="InterPro" id="IPR001920">
    <property type="entry name" value="Asp/Glu_race"/>
</dbReference>
<feature type="binding site" evidence="7">
    <location>
        <begin position="11"/>
        <end position="12"/>
    </location>
    <ligand>
        <name>substrate</name>
    </ligand>
</feature>
<comment type="similarity">
    <text evidence="7">Belongs to the aspartate/glutamate racemases family.</text>
</comment>
<dbReference type="EMBL" id="JACJKX010000002">
    <property type="protein sequence ID" value="MBM6927964.1"/>
    <property type="molecule type" value="Genomic_DNA"/>
</dbReference>
<dbReference type="InterPro" id="IPR033134">
    <property type="entry name" value="Asp/Glu_racemase_AS_2"/>
</dbReference>
<feature type="active site" description="Proton donor/acceptor" evidence="7">
    <location>
        <position position="186"/>
    </location>
</feature>
<organism evidence="8 9">
    <name type="scientific">Parasutterella secunda</name>
    <dbReference type="NCBI Taxonomy" id="626947"/>
    <lineage>
        <taxon>Bacteria</taxon>
        <taxon>Pseudomonadati</taxon>
        <taxon>Pseudomonadota</taxon>
        <taxon>Betaproteobacteria</taxon>
        <taxon>Burkholderiales</taxon>
        <taxon>Sutterellaceae</taxon>
        <taxon>Parasutterella</taxon>
    </lineage>
</organism>
<comment type="pathway">
    <text evidence="7">Cell wall biogenesis; peptidoglycan biosynthesis.</text>
</comment>
<keyword evidence="6 7" id="KW-0961">Cell wall biogenesis/degradation</keyword>
<dbReference type="InterPro" id="IPR004391">
    <property type="entry name" value="Glu_race"/>
</dbReference>
<comment type="function">
    <text evidence="7">Provides the (R)-glutamate required for cell wall biosynthesis.</text>
</comment>
<evidence type="ECO:0000256" key="4">
    <source>
        <dbReference type="ARBA" id="ARBA00022984"/>
    </source>
</evidence>
<keyword evidence="3 7" id="KW-0133">Cell shape</keyword>
<evidence type="ECO:0000313" key="9">
    <source>
        <dbReference type="Proteomes" id="UP000777002"/>
    </source>
</evidence>
<evidence type="ECO:0000256" key="6">
    <source>
        <dbReference type="ARBA" id="ARBA00023316"/>
    </source>
</evidence>
<keyword evidence="4 7" id="KW-0573">Peptidoglycan synthesis</keyword>
<gene>
    <name evidence="7 8" type="primary">murI</name>
    <name evidence="8" type="ORF">H5985_01555</name>
</gene>
<name>A0ABS2GR85_9BURK</name>
<comment type="caution">
    <text evidence="8">The sequence shown here is derived from an EMBL/GenBank/DDBJ whole genome shotgun (WGS) entry which is preliminary data.</text>
</comment>
<dbReference type="PROSITE" id="PS00923">
    <property type="entry name" value="ASP_GLU_RACEMASE_1"/>
    <property type="match status" value="1"/>
</dbReference>
<accession>A0ABS2GR85</accession>
<dbReference type="EC" id="5.1.1.3" evidence="2 7"/>
<evidence type="ECO:0000256" key="7">
    <source>
        <dbReference type="HAMAP-Rule" id="MF_00258"/>
    </source>
</evidence>
<dbReference type="PANTHER" id="PTHR21198">
    <property type="entry name" value="GLUTAMATE RACEMASE"/>
    <property type="match status" value="1"/>
</dbReference>
<sequence>MRQNQPIGFFDSGWGGLSIMKTARQILPSEDFIYVADCANAPYGDRTHEFIVDRARKIARFLFESQQVKALVIACNTATAEAIDTLRKELPQALIVGVEPAVKPAVALSKKQCIGMISTTRTATSDRYRQLLKRYGQNSHILSTGCPGLMDCVEAGEFDTATTRELLHRYLDPMLEAGIDTLVLGCTHYPFLSDTISSIVGPEVTLYEPSLAVSRRLQMLLKDAHALRENHRGKECFYVSGLNEQRKSVARRLWRNATLFENLAV</sequence>
<dbReference type="Proteomes" id="UP000777002">
    <property type="component" value="Unassembled WGS sequence"/>
</dbReference>
<evidence type="ECO:0000256" key="5">
    <source>
        <dbReference type="ARBA" id="ARBA00023235"/>
    </source>
</evidence>
<dbReference type="NCBIfam" id="TIGR00067">
    <property type="entry name" value="glut_race"/>
    <property type="match status" value="1"/>
</dbReference>
<dbReference type="PANTHER" id="PTHR21198:SF2">
    <property type="entry name" value="GLUTAMATE RACEMASE"/>
    <property type="match status" value="1"/>
</dbReference>
<keyword evidence="9" id="KW-1185">Reference proteome</keyword>
<feature type="active site" description="Proton donor/acceptor" evidence="7">
    <location>
        <position position="75"/>
    </location>
</feature>
<feature type="binding site" evidence="7">
    <location>
        <begin position="76"/>
        <end position="77"/>
    </location>
    <ligand>
        <name>substrate</name>
    </ligand>
</feature>
<dbReference type="InterPro" id="IPR018187">
    <property type="entry name" value="Asp/Glu_racemase_AS_1"/>
</dbReference>
<keyword evidence="5 7" id="KW-0413">Isomerase</keyword>
<reference evidence="8 9" key="1">
    <citation type="journal article" date="2021" name="Sci. Rep.">
        <title>The distribution of antibiotic resistance genes in chicken gut microbiota commensals.</title>
        <authorList>
            <person name="Juricova H."/>
            <person name="Matiasovicova J."/>
            <person name="Kubasova T."/>
            <person name="Cejkova D."/>
            <person name="Rychlik I."/>
        </authorList>
    </citation>
    <scope>NUCLEOTIDE SEQUENCE [LARGE SCALE GENOMIC DNA]</scope>
    <source>
        <strain evidence="8 9">An562</strain>
    </source>
</reference>
<evidence type="ECO:0000313" key="8">
    <source>
        <dbReference type="EMBL" id="MBM6927964.1"/>
    </source>
</evidence>
<evidence type="ECO:0000256" key="3">
    <source>
        <dbReference type="ARBA" id="ARBA00022960"/>
    </source>
</evidence>
<dbReference type="PROSITE" id="PS00924">
    <property type="entry name" value="ASP_GLU_RACEMASE_2"/>
    <property type="match status" value="1"/>
</dbReference>
<comment type="catalytic activity">
    <reaction evidence="1 7">
        <text>L-glutamate = D-glutamate</text>
        <dbReference type="Rhea" id="RHEA:12813"/>
        <dbReference type="ChEBI" id="CHEBI:29985"/>
        <dbReference type="ChEBI" id="CHEBI:29986"/>
        <dbReference type="EC" id="5.1.1.3"/>
    </reaction>
</comment>
<evidence type="ECO:0000256" key="2">
    <source>
        <dbReference type="ARBA" id="ARBA00013090"/>
    </source>
</evidence>
<dbReference type="Gene3D" id="3.40.50.1860">
    <property type="match status" value="2"/>
</dbReference>
<dbReference type="InterPro" id="IPR015942">
    <property type="entry name" value="Asp/Glu/hydantoin_racemase"/>
</dbReference>
<dbReference type="HAMAP" id="MF_00258">
    <property type="entry name" value="Glu_racemase"/>
    <property type="match status" value="1"/>
</dbReference>
<dbReference type="SUPFAM" id="SSF53681">
    <property type="entry name" value="Aspartate/glutamate racemase"/>
    <property type="match status" value="2"/>
</dbReference>
<proteinExistence type="inferred from homology"/>
<feature type="binding site" evidence="7">
    <location>
        <begin position="43"/>
        <end position="44"/>
    </location>
    <ligand>
        <name>substrate</name>
    </ligand>
</feature>
<dbReference type="GO" id="GO:0008881">
    <property type="term" value="F:glutamate racemase activity"/>
    <property type="evidence" value="ECO:0007669"/>
    <property type="project" value="UniProtKB-EC"/>
</dbReference>
<evidence type="ECO:0000256" key="1">
    <source>
        <dbReference type="ARBA" id="ARBA00001602"/>
    </source>
</evidence>
<dbReference type="RefSeq" id="WP_205049567.1">
    <property type="nucleotide sequence ID" value="NZ_JACJKX010000002.1"/>
</dbReference>
<dbReference type="Pfam" id="PF01177">
    <property type="entry name" value="Asp_Glu_race"/>
    <property type="match status" value="1"/>
</dbReference>
<feature type="binding site" evidence="7">
    <location>
        <begin position="187"/>
        <end position="188"/>
    </location>
    <ligand>
        <name>substrate</name>
    </ligand>
</feature>
<protein>
    <recommendedName>
        <fullName evidence="2 7">Glutamate racemase</fullName>
        <ecNumber evidence="2 7">5.1.1.3</ecNumber>
    </recommendedName>
</protein>